<accession>A0A179FGU1</accession>
<comment type="caution">
    <text evidence="1">The sequence shown here is derived from an EMBL/GenBank/DDBJ whole genome shotgun (WGS) entry which is preliminary data.</text>
</comment>
<dbReference type="Proteomes" id="UP000078397">
    <property type="component" value="Unassembled WGS sequence"/>
</dbReference>
<dbReference type="AlphaFoldDB" id="A0A179FGU1"/>
<name>A0A179FGU1_METCM</name>
<evidence type="ECO:0000313" key="2">
    <source>
        <dbReference type="Proteomes" id="UP000078397"/>
    </source>
</evidence>
<gene>
    <name evidence="1" type="ORF">VFPPC_16250</name>
</gene>
<organism evidence="1 2">
    <name type="scientific">Pochonia chlamydosporia 170</name>
    <dbReference type="NCBI Taxonomy" id="1380566"/>
    <lineage>
        <taxon>Eukaryota</taxon>
        <taxon>Fungi</taxon>
        <taxon>Dikarya</taxon>
        <taxon>Ascomycota</taxon>
        <taxon>Pezizomycotina</taxon>
        <taxon>Sordariomycetes</taxon>
        <taxon>Hypocreomycetidae</taxon>
        <taxon>Hypocreales</taxon>
        <taxon>Clavicipitaceae</taxon>
        <taxon>Pochonia</taxon>
    </lineage>
</organism>
<sequence>MVGMSPLKASIRSVRQSVGSLIDKDLNLVSTLGKWTYNDHDLGTSSHLSFMMSKRCGVMLTGLTRWAR</sequence>
<dbReference type="GeneID" id="28857997"/>
<keyword evidence="2" id="KW-1185">Reference proteome</keyword>
<protein>
    <submittedName>
        <fullName evidence="1">Uncharacterized protein</fullName>
    </submittedName>
</protein>
<dbReference type="EMBL" id="LSBJ02000005">
    <property type="protein sequence ID" value="OAQ64746.1"/>
    <property type="molecule type" value="Genomic_DNA"/>
</dbReference>
<proteinExistence type="predicted"/>
<evidence type="ECO:0000313" key="1">
    <source>
        <dbReference type="EMBL" id="OAQ64746.1"/>
    </source>
</evidence>
<dbReference type="RefSeq" id="XP_018142060.1">
    <property type="nucleotide sequence ID" value="XM_018294003.1"/>
</dbReference>
<dbReference type="KEGG" id="pchm:VFPPC_16250"/>
<reference evidence="1 2" key="1">
    <citation type="journal article" date="2016" name="PLoS Pathog.">
        <title>Biosynthesis of antibiotic leucinostatins in bio-control fungus Purpureocillium lilacinum and their inhibition on phytophthora revealed by genome mining.</title>
        <authorList>
            <person name="Wang G."/>
            <person name="Liu Z."/>
            <person name="Lin R."/>
            <person name="Li E."/>
            <person name="Mao Z."/>
            <person name="Ling J."/>
            <person name="Yang Y."/>
            <person name="Yin W.B."/>
            <person name="Xie B."/>
        </authorList>
    </citation>
    <scope>NUCLEOTIDE SEQUENCE [LARGE SCALE GENOMIC DNA]</scope>
    <source>
        <strain evidence="1">170</strain>
    </source>
</reference>